<dbReference type="Proteomes" id="UP000275076">
    <property type="component" value="Unassembled WGS sequence"/>
</dbReference>
<evidence type="ECO:0000313" key="1">
    <source>
        <dbReference type="EMBL" id="RSL32267.1"/>
    </source>
</evidence>
<comment type="caution">
    <text evidence="1">The sequence shown here is derived from an EMBL/GenBank/DDBJ whole genome shotgun (WGS) entry which is preliminary data.</text>
</comment>
<dbReference type="Pfam" id="PF11104">
    <property type="entry name" value="PilM_2"/>
    <property type="match status" value="1"/>
</dbReference>
<keyword evidence="2" id="KW-1185">Reference proteome</keyword>
<dbReference type="Gene3D" id="3.30.1490.300">
    <property type="match status" value="1"/>
</dbReference>
<dbReference type="OrthoDB" id="2690797at2"/>
<proteinExistence type="predicted"/>
<sequence>MELFGKKKEKRNTLMIKDHVIRFIKAKGPGLDNIERMEEKYLPKGIISEGKIEDDERLEQILLECVDQWGLRNQPVQYCIPDVFIVARKVSLPEDTEKNEAAAYLYMEIGESIPVPFEDPVFDFVHAPEGHAVILLTAPRYHVEAYASMLQKVRCKPNAADISAMCLYRTLAATKVVSAKEHTLLLQMDMQAALVSIYTADKPLFISHIPLENGPKSWEVKPSRTEDYYPEWIGNDETLREQVDTVTDEIERIMSFYRYSLQQGTYGIDRMIVGGDHPFLQMWVDALAERVEIPVSEAATIKMTILEEETPVRFFENIGLVLKENIRD</sequence>
<dbReference type="InterPro" id="IPR005883">
    <property type="entry name" value="PilM"/>
</dbReference>
<name>A0A3R9PJP4_9BACI</name>
<protein>
    <recommendedName>
        <fullName evidence="3">Type IV pilus assembly protein PilM</fullName>
    </recommendedName>
</protein>
<dbReference type="Gene3D" id="3.30.420.40">
    <property type="match status" value="2"/>
</dbReference>
<organism evidence="1 2">
    <name type="scientific">Salibacterium salarium</name>
    <dbReference type="NCBI Taxonomy" id="284579"/>
    <lineage>
        <taxon>Bacteria</taxon>
        <taxon>Bacillati</taxon>
        <taxon>Bacillota</taxon>
        <taxon>Bacilli</taxon>
        <taxon>Bacillales</taxon>
        <taxon>Bacillaceae</taxon>
    </lineage>
</organism>
<dbReference type="AlphaFoldDB" id="A0A3R9PJP4"/>
<dbReference type="EMBL" id="RBVX01000016">
    <property type="protein sequence ID" value="RSL32267.1"/>
    <property type="molecule type" value="Genomic_DNA"/>
</dbReference>
<dbReference type="RefSeq" id="WP_125557050.1">
    <property type="nucleotide sequence ID" value="NZ_RBVX01000016.1"/>
</dbReference>
<accession>A0A3R9PJP4</accession>
<reference evidence="1 2" key="1">
    <citation type="submission" date="2018-10" db="EMBL/GenBank/DDBJ databases">
        <title>Draft genome sequence of Bacillus salarius IM0101, isolated from a hypersaline soil in Inner Mongolia, China.</title>
        <authorList>
            <person name="Yamprayoonswat W."/>
            <person name="Boonvisut S."/>
            <person name="Jumpathong W."/>
            <person name="Sittihan S."/>
            <person name="Ruangsuj P."/>
            <person name="Wanthongcharoen S."/>
            <person name="Thongpramul N."/>
            <person name="Pimmason S."/>
            <person name="Yu B."/>
            <person name="Yasawong M."/>
        </authorList>
    </citation>
    <scope>NUCLEOTIDE SEQUENCE [LARGE SCALE GENOMIC DNA]</scope>
    <source>
        <strain evidence="1 2">IM0101</strain>
    </source>
</reference>
<evidence type="ECO:0008006" key="3">
    <source>
        <dbReference type="Google" id="ProtNLM"/>
    </source>
</evidence>
<gene>
    <name evidence="1" type="ORF">D7Z54_16585</name>
</gene>
<evidence type="ECO:0000313" key="2">
    <source>
        <dbReference type="Proteomes" id="UP000275076"/>
    </source>
</evidence>